<organism evidence="3 4">
    <name type="scientific">Sphingomonas floccifaciens</name>
    <dbReference type="NCBI Taxonomy" id="1844115"/>
    <lineage>
        <taxon>Bacteria</taxon>
        <taxon>Pseudomonadati</taxon>
        <taxon>Pseudomonadota</taxon>
        <taxon>Alphaproteobacteria</taxon>
        <taxon>Sphingomonadales</taxon>
        <taxon>Sphingomonadaceae</taxon>
        <taxon>Sphingomonas</taxon>
    </lineage>
</organism>
<dbReference type="PANTHER" id="PTHR43639:SF1">
    <property type="entry name" value="SHORT-CHAIN DEHYDROGENASE_REDUCTASE FAMILY PROTEIN"/>
    <property type="match status" value="1"/>
</dbReference>
<dbReference type="PRINTS" id="PR00081">
    <property type="entry name" value="GDHRDH"/>
</dbReference>
<accession>A0ABW4NGT8</accession>
<proteinExistence type="inferred from homology"/>
<dbReference type="EMBL" id="JBHUFC010000006">
    <property type="protein sequence ID" value="MFD1788739.1"/>
    <property type="molecule type" value="Genomic_DNA"/>
</dbReference>
<dbReference type="SUPFAM" id="SSF51735">
    <property type="entry name" value="NAD(P)-binding Rossmann-fold domains"/>
    <property type="match status" value="1"/>
</dbReference>
<sequence length="247" mass="25708">MPLALVTGGARRLGAHIAARLAQAGYDLALQSGSGAPPEDWLLDAIGDRRCETFLTDLDDPGAVAALPDAVARRFGRPIDVLINGASRFGAMDGADGAYDAVAAHLRVNLAAPVALATAVARAGHGVAIVNILDQRIANPPVDQLAYTLSKQALAEATRTLALALAPKARVNGVAPGLVLPTEDYATGQFDRVGALMPLGRNARADEIADAVLWLARAEAVTGQVIFVDGGAHLKSFERDFVHLARD</sequence>
<gene>
    <name evidence="3" type="ORF">ACFSC3_14310</name>
</gene>
<comment type="caution">
    <text evidence="3">The sequence shown here is derived from an EMBL/GenBank/DDBJ whole genome shotgun (WGS) entry which is preliminary data.</text>
</comment>
<reference evidence="4" key="1">
    <citation type="journal article" date="2019" name="Int. J. Syst. Evol. Microbiol.">
        <title>The Global Catalogue of Microorganisms (GCM) 10K type strain sequencing project: providing services to taxonomists for standard genome sequencing and annotation.</title>
        <authorList>
            <consortium name="The Broad Institute Genomics Platform"/>
            <consortium name="The Broad Institute Genome Sequencing Center for Infectious Disease"/>
            <person name="Wu L."/>
            <person name="Ma J."/>
        </authorList>
    </citation>
    <scope>NUCLEOTIDE SEQUENCE [LARGE SCALE GENOMIC DNA]</scope>
    <source>
        <strain evidence="4">Q85</strain>
    </source>
</reference>
<evidence type="ECO:0000256" key="1">
    <source>
        <dbReference type="ARBA" id="ARBA00006484"/>
    </source>
</evidence>
<evidence type="ECO:0000313" key="3">
    <source>
        <dbReference type="EMBL" id="MFD1788739.1"/>
    </source>
</evidence>
<keyword evidence="4" id="KW-1185">Reference proteome</keyword>
<dbReference type="InterPro" id="IPR002347">
    <property type="entry name" value="SDR_fam"/>
</dbReference>
<comment type="similarity">
    <text evidence="1">Belongs to the short-chain dehydrogenases/reductases (SDR) family.</text>
</comment>
<dbReference type="InterPro" id="IPR036291">
    <property type="entry name" value="NAD(P)-bd_dom_sf"/>
</dbReference>
<dbReference type="Pfam" id="PF13561">
    <property type="entry name" value="adh_short_C2"/>
    <property type="match status" value="1"/>
</dbReference>
<evidence type="ECO:0000313" key="4">
    <source>
        <dbReference type="Proteomes" id="UP001597283"/>
    </source>
</evidence>
<dbReference type="PANTHER" id="PTHR43639">
    <property type="entry name" value="OXIDOREDUCTASE, SHORT-CHAIN DEHYDROGENASE/REDUCTASE FAMILY (AFU_ORTHOLOGUE AFUA_5G02870)"/>
    <property type="match status" value="1"/>
</dbReference>
<dbReference type="Gene3D" id="3.40.50.720">
    <property type="entry name" value="NAD(P)-binding Rossmann-like Domain"/>
    <property type="match status" value="1"/>
</dbReference>
<dbReference type="RefSeq" id="WP_380941120.1">
    <property type="nucleotide sequence ID" value="NZ_JBHUFC010000006.1"/>
</dbReference>
<dbReference type="Proteomes" id="UP001597283">
    <property type="component" value="Unassembled WGS sequence"/>
</dbReference>
<protein>
    <submittedName>
        <fullName evidence="3">SDR family oxidoreductase</fullName>
    </submittedName>
</protein>
<evidence type="ECO:0000256" key="2">
    <source>
        <dbReference type="ARBA" id="ARBA00023002"/>
    </source>
</evidence>
<name>A0ABW4NGT8_9SPHN</name>
<keyword evidence="2" id="KW-0560">Oxidoreductase</keyword>